<sequence>MSSQGNQETDTAAPNNASETSDDNVVDTRRSQRDQDVRRQPTYNRSSTKFKGKIEDIKSLTTKDESRKNNFTKFKSDVLQYVLKHFSHAVDIVPALKASNDPIAVFNKTAPSKTSIKSRLGLSIIAPPLSITTYQLLILDTGSTFNSSCNPDLVETDLVENIRACEDGEGIRAYSNSGSTDYNHEADVTLLPAMQTYYNSSGIANVLSFFEVQKFYHVKFDSKVKNEFYVRTYVDTLLRFKCLSRGLYYVDMDNLNDHICSESHVLLFSTVKANKEFFSNAEIKGAENARILQQRLHYPSDAALQEALDKNFITDTKVTGADVERAEAIMGKAASICKGKTVRKRINSKYKIQRFHIPSRLVKHHPTEELDTDFMYVQGGPYLVTKGQGTKFRAIQSFNRISKRDKNGKIQYKRGPTAVINGIKKVKEKIEERGFKVTVVNGDNEFEKLRGKIGTAVNICGADQHVGERGKLNCELRKLSFGTYCEVKVPATNNAQVLRTVGAIALRPSNEQGGYFFMSLETGATAVPDDDTIVEDSSTNNDIYSDDDSSYVPNDDDSSNDNSNHNDSSSDEIDDADDDSSDNDNDNDNDNSNSHDIPSDAEAIGATTTTDSSDNTSSRPRRNTRAPERLKVSHSSQKEKTYDATVNEPHPHGELQFTEIDVNQILSENDKELLFDSALHVLFNQMSAKQGIKEFGEEAVAAMLKEYKQIESWTI</sequence>
<protein>
    <submittedName>
        <fullName evidence="2">Uncharacterized protein</fullName>
    </submittedName>
</protein>
<feature type="region of interest" description="Disordered" evidence="1">
    <location>
        <begin position="1"/>
        <end position="49"/>
    </location>
</feature>
<feature type="compositionally biased region" description="Acidic residues" evidence="1">
    <location>
        <begin position="569"/>
        <end position="589"/>
    </location>
</feature>
<organism evidence="2 3">
    <name type="scientific">Chaetoceros tenuissimus</name>
    <dbReference type="NCBI Taxonomy" id="426638"/>
    <lineage>
        <taxon>Eukaryota</taxon>
        <taxon>Sar</taxon>
        <taxon>Stramenopiles</taxon>
        <taxon>Ochrophyta</taxon>
        <taxon>Bacillariophyta</taxon>
        <taxon>Coscinodiscophyceae</taxon>
        <taxon>Chaetocerotophycidae</taxon>
        <taxon>Chaetocerotales</taxon>
        <taxon>Chaetocerotaceae</taxon>
        <taxon>Chaetoceros</taxon>
    </lineage>
</organism>
<dbReference type="EMBL" id="BLLK01000082">
    <property type="protein sequence ID" value="GFH62209.1"/>
    <property type="molecule type" value="Genomic_DNA"/>
</dbReference>
<evidence type="ECO:0000313" key="2">
    <source>
        <dbReference type="EMBL" id="GFH62209.1"/>
    </source>
</evidence>
<reference evidence="2 3" key="1">
    <citation type="journal article" date="2021" name="Sci. Rep.">
        <title>The genome of the diatom Chaetoceros tenuissimus carries an ancient integrated fragment of an extant virus.</title>
        <authorList>
            <person name="Hongo Y."/>
            <person name="Kimura K."/>
            <person name="Takaki Y."/>
            <person name="Yoshida Y."/>
            <person name="Baba S."/>
            <person name="Kobayashi G."/>
            <person name="Nagasaki K."/>
            <person name="Hano T."/>
            <person name="Tomaru Y."/>
        </authorList>
    </citation>
    <scope>NUCLEOTIDE SEQUENCE [LARGE SCALE GENOMIC DNA]</scope>
    <source>
        <strain evidence="2 3">NIES-3715</strain>
    </source>
</reference>
<dbReference type="AlphaFoldDB" id="A0AAD3HGC3"/>
<comment type="caution">
    <text evidence="2">The sequence shown here is derived from an EMBL/GenBank/DDBJ whole genome shotgun (WGS) entry which is preliminary data.</text>
</comment>
<proteinExistence type="predicted"/>
<feature type="compositionally biased region" description="Basic and acidic residues" evidence="1">
    <location>
        <begin position="26"/>
        <end position="39"/>
    </location>
</feature>
<dbReference type="Proteomes" id="UP001054902">
    <property type="component" value="Unassembled WGS sequence"/>
</dbReference>
<feature type="compositionally biased region" description="Acidic residues" evidence="1">
    <location>
        <begin position="544"/>
        <end position="559"/>
    </location>
</feature>
<evidence type="ECO:0000256" key="1">
    <source>
        <dbReference type="SAM" id="MobiDB-lite"/>
    </source>
</evidence>
<keyword evidence="3" id="KW-1185">Reference proteome</keyword>
<gene>
    <name evidence="2" type="ORF">CTEN210_18685</name>
</gene>
<evidence type="ECO:0000313" key="3">
    <source>
        <dbReference type="Proteomes" id="UP001054902"/>
    </source>
</evidence>
<feature type="compositionally biased region" description="Polar residues" evidence="1">
    <location>
        <begin position="1"/>
        <end position="19"/>
    </location>
</feature>
<name>A0AAD3HGC3_9STRA</name>
<accession>A0AAD3HGC3</accession>
<feature type="region of interest" description="Disordered" evidence="1">
    <location>
        <begin position="528"/>
        <end position="651"/>
    </location>
</feature>
<feature type="compositionally biased region" description="Low complexity" evidence="1">
    <location>
        <begin position="606"/>
        <end position="618"/>
    </location>
</feature>
<feature type="compositionally biased region" description="Basic and acidic residues" evidence="1">
    <location>
        <begin position="625"/>
        <end position="642"/>
    </location>
</feature>